<dbReference type="Gene3D" id="3.40.50.300">
    <property type="entry name" value="P-loop containing nucleotide triphosphate hydrolases"/>
    <property type="match status" value="1"/>
</dbReference>
<accession>A0A2A7W2K3</accession>
<dbReference type="Proteomes" id="UP000220045">
    <property type="component" value="Unassembled WGS sequence"/>
</dbReference>
<protein>
    <submittedName>
        <fullName evidence="1">Uncharacterized protein</fullName>
    </submittedName>
</protein>
<reference evidence="1 2" key="1">
    <citation type="submission" date="2017-09" db="EMBL/GenBank/DDBJ databases">
        <title>Large-scale bioinformatics analysis of Bacillus genomes uncovers conserved roles of natural products in bacterial physiology.</title>
        <authorList>
            <consortium name="Agbiome Team Llc"/>
            <person name="Bleich R.M."/>
            <person name="Grubbs K.J."/>
            <person name="Santa Maria K.C."/>
            <person name="Allen S.E."/>
            <person name="Farag S."/>
            <person name="Shank E.A."/>
            <person name="Bowers A."/>
        </authorList>
    </citation>
    <scope>NUCLEOTIDE SEQUENCE [LARGE SCALE GENOMIC DNA]</scope>
    <source>
        <strain evidence="1 2">AFS004017</strain>
    </source>
</reference>
<gene>
    <name evidence="1" type="ORF">CN684_07575</name>
</gene>
<comment type="caution">
    <text evidence="1">The sequence shown here is derived from an EMBL/GenBank/DDBJ whole genome shotgun (WGS) entry which is preliminary data.</text>
</comment>
<sequence>MSNIVDMLKRSLDRTVPISDPDYIIGEQKSLETFDSWVSSSLVDGMEGFLGTVILGQIGNGKTHFLRYIRRHYLEDKNNMIGIYIPNMFISGPLVDALNEIYKSFFLAPGNKSLKSYYSEWEKYKEETDPQSIEGYDNLICRYLMNCNNREESELVLDYFSGRALFPDQLKFLRTRFGAKKNFISNENDFSQIAGDAFQFLQFITDKPILLLFDEVDKVYSAETNSVTLTRVGARILTSYRILFDHLNSKQLKGLICIGATPEAWDVLSKQTAFERRFMDRKLILKVPKTKEDTFNFAIKRLNEINYLPNKSEKEVLETMIGTLSEDRLKTWADVISLLRSGQEKEFQIAVSEEPESIIVEILENSLQPLTWKEIVAKSQVLKKMYPKGQPTTILNKLVSDKKIKVSSTTPKTYESSSLNEEF</sequence>
<proteinExistence type="predicted"/>
<evidence type="ECO:0000313" key="2">
    <source>
        <dbReference type="Proteomes" id="UP000220045"/>
    </source>
</evidence>
<dbReference type="RefSeq" id="WP_098093940.1">
    <property type="nucleotide sequence ID" value="NZ_NUEL01000011.1"/>
</dbReference>
<dbReference type="SUPFAM" id="SSF52540">
    <property type="entry name" value="P-loop containing nucleoside triphosphate hydrolases"/>
    <property type="match status" value="1"/>
</dbReference>
<evidence type="ECO:0000313" key="1">
    <source>
        <dbReference type="EMBL" id="PEJ09103.1"/>
    </source>
</evidence>
<dbReference type="InterPro" id="IPR027417">
    <property type="entry name" value="P-loop_NTPase"/>
</dbReference>
<dbReference type="EMBL" id="NUEL01000011">
    <property type="protein sequence ID" value="PEJ09103.1"/>
    <property type="molecule type" value="Genomic_DNA"/>
</dbReference>
<dbReference type="AlphaFoldDB" id="A0A2A7W2K3"/>
<name>A0A2A7W2K3_9BACI</name>
<organism evidence="1 2">
    <name type="scientific">Bacillus wiedmannii</name>
    <dbReference type="NCBI Taxonomy" id="1890302"/>
    <lineage>
        <taxon>Bacteria</taxon>
        <taxon>Bacillati</taxon>
        <taxon>Bacillota</taxon>
        <taxon>Bacilli</taxon>
        <taxon>Bacillales</taxon>
        <taxon>Bacillaceae</taxon>
        <taxon>Bacillus</taxon>
        <taxon>Bacillus cereus group</taxon>
    </lineage>
</organism>